<gene>
    <name evidence="7" type="primary">rfaL_2</name>
    <name evidence="7" type="ORF">NCTC13160_04454</name>
</gene>
<accession>A0A378YYS1</accession>
<dbReference type="STRING" id="93220.A6P55_19085"/>
<dbReference type="GO" id="GO:0016874">
    <property type="term" value="F:ligase activity"/>
    <property type="evidence" value="ECO:0007669"/>
    <property type="project" value="UniProtKB-KW"/>
</dbReference>
<protein>
    <submittedName>
        <fullName evidence="7">O-antigen ligase</fullName>
    </submittedName>
</protein>
<dbReference type="RefSeq" id="WP_081326909.1">
    <property type="nucleotide sequence ID" value="NZ_CP009553.3"/>
</dbReference>
<keyword evidence="7" id="KW-0436">Ligase</keyword>
<feature type="domain" description="O-antigen ligase-related" evidence="6">
    <location>
        <begin position="197"/>
        <end position="353"/>
    </location>
</feature>
<dbReference type="EMBL" id="UGSG01000001">
    <property type="protein sequence ID" value="SUA81589.1"/>
    <property type="molecule type" value="Genomic_DNA"/>
</dbReference>
<dbReference type="OrthoDB" id="8576060at2"/>
<evidence type="ECO:0000256" key="4">
    <source>
        <dbReference type="ARBA" id="ARBA00023136"/>
    </source>
</evidence>
<keyword evidence="4 5" id="KW-0472">Membrane</keyword>
<keyword evidence="3 5" id="KW-1133">Transmembrane helix</keyword>
<sequence>MKHSLSSQTQRRPGAAALWNGFAKAFFFLTPLTYVAAEGGASALFLVACCAAMYVVIKNVRDPELQPFKIKPDEWLFCAAMSAPILVVLIIEMSHGKLVGRTLDSPVRFLLGVPLFLAFRRLRPSAFARLDLSLCVGAIASLAALVPSFPEWGKGRVESYFMNPIHFGDVALLLSLLVVTTYRRADTVGMLAFKTIAAASALFASLLTGSRGGWIALPVVALVYVWSINRAFTWKGKTAMTLVATALIALPIIFSPWIGERVAAATADLRSYSQGHRDTSVGVRFQLYEYALRAIGDNPISGLGAEGFKRGIPSQVELGRLTPIAGQLGLGEAHNQILAYGADYGIPGILALLAIYFVPSVLFLRAASLAPIRSAQRTAALLGLWTCLAFFIFGLTVETFNLKSTVSLYVSLLAIFAAASQIRDEGPVESV</sequence>
<evidence type="ECO:0000256" key="3">
    <source>
        <dbReference type="ARBA" id="ARBA00022989"/>
    </source>
</evidence>
<feature type="transmembrane region" description="Helical" evidence="5">
    <location>
        <begin position="35"/>
        <end position="55"/>
    </location>
</feature>
<evidence type="ECO:0000256" key="1">
    <source>
        <dbReference type="ARBA" id="ARBA00004141"/>
    </source>
</evidence>
<reference evidence="7 8" key="1">
    <citation type="submission" date="2018-06" db="EMBL/GenBank/DDBJ databases">
        <authorList>
            <consortium name="Pathogen Informatics"/>
            <person name="Doyle S."/>
        </authorList>
    </citation>
    <scope>NUCLEOTIDE SEQUENCE [LARGE SCALE GENOMIC DNA]</scope>
    <source>
        <strain evidence="7 8">NCTC13160</strain>
    </source>
</reference>
<evidence type="ECO:0000259" key="6">
    <source>
        <dbReference type="Pfam" id="PF04932"/>
    </source>
</evidence>
<dbReference type="PANTHER" id="PTHR37422:SF17">
    <property type="entry name" value="O-ANTIGEN LIGASE"/>
    <property type="match status" value="1"/>
</dbReference>
<dbReference type="PANTHER" id="PTHR37422">
    <property type="entry name" value="TEICHURONIC ACID BIOSYNTHESIS PROTEIN TUAE"/>
    <property type="match status" value="1"/>
</dbReference>
<feature type="transmembrane region" description="Helical" evidence="5">
    <location>
        <begin position="344"/>
        <end position="367"/>
    </location>
</feature>
<evidence type="ECO:0000313" key="7">
    <source>
        <dbReference type="EMBL" id="SUA81589.1"/>
    </source>
</evidence>
<dbReference type="GO" id="GO:0016020">
    <property type="term" value="C:membrane"/>
    <property type="evidence" value="ECO:0007669"/>
    <property type="project" value="UniProtKB-SubCell"/>
</dbReference>
<dbReference type="InterPro" id="IPR051533">
    <property type="entry name" value="WaaL-like"/>
</dbReference>
<dbReference type="InterPro" id="IPR007016">
    <property type="entry name" value="O-antigen_ligase-rel_domated"/>
</dbReference>
<feature type="transmembrane region" description="Helical" evidence="5">
    <location>
        <begin position="191"/>
        <end position="208"/>
    </location>
</feature>
<dbReference type="Pfam" id="PF04932">
    <property type="entry name" value="Wzy_C"/>
    <property type="match status" value="1"/>
</dbReference>
<feature type="transmembrane region" description="Helical" evidence="5">
    <location>
        <begin position="379"/>
        <end position="400"/>
    </location>
</feature>
<comment type="subcellular location">
    <subcellularLocation>
        <location evidence="1">Membrane</location>
        <topology evidence="1">Multi-pass membrane protein</topology>
    </subcellularLocation>
</comment>
<feature type="transmembrane region" description="Helical" evidence="5">
    <location>
        <begin position="130"/>
        <end position="149"/>
    </location>
</feature>
<feature type="transmembrane region" description="Helical" evidence="5">
    <location>
        <begin position="214"/>
        <end position="232"/>
    </location>
</feature>
<dbReference type="AlphaFoldDB" id="A0A378YYS1"/>
<feature type="transmembrane region" description="Helical" evidence="5">
    <location>
        <begin position="161"/>
        <end position="179"/>
    </location>
</feature>
<evidence type="ECO:0000256" key="2">
    <source>
        <dbReference type="ARBA" id="ARBA00022692"/>
    </source>
</evidence>
<proteinExistence type="predicted"/>
<dbReference type="Proteomes" id="UP000254573">
    <property type="component" value="Unassembled WGS sequence"/>
</dbReference>
<feature type="transmembrane region" description="Helical" evidence="5">
    <location>
        <begin position="239"/>
        <end position="259"/>
    </location>
</feature>
<evidence type="ECO:0000256" key="5">
    <source>
        <dbReference type="SAM" id="Phobius"/>
    </source>
</evidence>
<evidence type="ECO:0000313" key="8">
    <source>
        <dbReference type="Proteomes" id="UP000254573"/>
    </source>
</evidence>
<feature type="transmembrane region" description="Helical" evidence="5">
    <location>
        <begin position="12"/>
        <end position="29"/>
    </location>
</feature>
<organism evidence="7 8">
    <name type="scientific">Pandoraea pnomenusa</name>
    <dbReference type="NCBI Taxonomy" id="93220"/>
    <lineage>
        <taxon>Bacteria</taxon>
        <taxon>Pseudomonadati</taxon>
        <taxon>Pseudomonadota</taxon>
        <taxon>Betaproteobacteria</taxon>
        <taxon>Burkholderiales</taxon>
        <taxon>Burkholderiaceae</taxon>
        <taxon>Pandoraea</taxon>
    </lineage>
</organism>
<keyword evidence="2 5" id="KW-0812">Transmembrane</keyword>
<name>A0A378YYS1_9BURK</name>